<protein>
    <submittedName>
        <fullName evidence="6">GroES-like protein</fullName>
    </submittedName>
</protein>
<dbReference type="Gene3D" id="3.90.180.10">
    <property type="entry name" value="Medium-chain alcohol dehydrogenases, catalytic domain"/>
    <property type="match status" value="1"/>
</dbReference>
<evidence type="ECO:0000256" key="3">
    <source>
        <dbReference type="ARBA" id="ARBA00022857"/>
    </source>
</evidence>
<dbReference type="PANTHER" id="PTHR45348:SF2">
    <property type="entry name" value="ZINC-TYPE ALCOHOL DEHYDROGENASE-LIKE PROTEIN C2E1P3.01"/>
    <property type="match status" value="1"/>
</dbReference>
<organism evidence="6 7">
    <name type="scientific">Aspergillus steynii IBT 23096</name>
    <dbReference type="NCBI Taxonomy" id="1392250"/>
    <lineage>
        <taxon>Eukaryota</taxon>
        <taxon>Fungi</taxon>
        <taxon>Dikarya</taxon>
        <taxon>Ascomycota</taxon>
        <taxon>Pezizomycotina</taxon>
        <taxon>Eurotiomycetes</taxon>
        <taxon>Eurotiomycetidae</taxon>
        <taxon>Eurotiales</taxon>
        <taxon>Aspergillaceae</taxon>
        <taxon>Aspergillus</taxon>
        <taxon>Aspergillus subgen. Circumdati</taxon>
    </lineage>
</organism>
<evidence type="ECO:0000256" key="1">
    <source>
        <dbReference type="ARBA" id="ARBA00008072"/>
    </source>
</evidence>
<dbReference type="SUPFAM" id="SSF51735">
    <property type="entry name" value="NAD(P)-binding Rossmann-fold domains"/>
    <property type="match status" value="1"/>
</dbReference>
<gene>
    <name evidence="6" type="ORF">P170DRAFT_415676</name>
</gene>
<dbReference type="STRING" id="1392250.A0A2I2FWD4"/>
<dbReference type="SMART" id="SM00829">
    <property type="entry name" value="PKS_ER"/>
    <property type="match status" value="1"/>
</dbReference>
<keyword evidence="4" id="KW-0560">Oxidoreductase</keyword>
<accession>A0A2I2FWD4</accession>
<dbReference type="AlphaFoldDB" id="A0A2I2FWD4"/>
<evidence type="ECO:0000259" key="5">
    <source>
        <dbReference type="SMART" id="SM00829"/>
    </source>
</evidence>
<dbReference type="Pfam" id="PF00107">
    <property type="entry name" value="ADH_zinc_N"/>
    <property type="match status" value="1"/>
</dbReference>
<dbReference type="InterPro" id="IPR047122">
    <property type="entry name" value="Trans-enoyl_RdTase-like"/>
</dbReference>
<evidence type="ECO:0000313" key="7">
    <source>
        <dbReference type="Proteomes" id="UP000234275"/>
    </source>
</evidence>
<dbReference type="GO" id="GO:0000166">
    <property type="term" value="F:nucleotide binding"/>
    <property type="evidence" value="ECO:0007669"/>
    <property type="project" value="UniProtKB-KW"/>
</dbReference>
<dbReference type="PANTHER" id="PTHR45348">
    <property type="entry name" value="HYPOTHETICAL OXIDOREDUCTASE (EUROFUNG)"/>
    <property type="match status" value="1"/>
</dbReference>
<evidence type="ECO:0000256" key="2">
    <source>
        <dbReference type="ARBA" id="ARBA00022741"/>
    </source>
</evidence>
<keyword evidence="7" id="KW-1185">Reference proteome</keyword>
<dbReference type="Proteomes" id="UP000234275">
    <property type="component" value="Unassembled WGS sequence"/>
</dbReference>
<dbReference type="InterPro" id="IPR013149">
    <property type="entry name" value="ADH-like_C"/>
</dbReference>
<dbReference type="InterPro" id="IPR013154">
    <property type="entry name" value="ADH-like_N"/>
</dbReference>
<keyword evidence="3" id="KW-0521">NADP</keyword>
<comment type="similarity">
    <text evidence="1">Belongs to the zinc-containing alcohol dehydrogenase family.</text>
</comment>
<reference evidence="6 7" key="1">
    <citation type="submission" date="2016-12" db="EMBL/GenBank/DDBJ databases">
        <title>The genomes of Aspergillus section Nigri reveals drivers in fungal speciation.</title>
        <authorList>
            <consortium name="DOE Joint Genome Institute"/>
            <person name="Vesth T.C."/>
            <person name="Nybo J."/>
            <person name="Theobald S."/>
            <person name="Brandl J."/>
            <person name="Frisvad J.C."/>
            <person name="Nielsen K.F."/>
            <person name="Lyhne E.K."/>
            <person name="Kogle M.E."/>
            <person name="Kuo A."/>
            <person name="Riley R."/>
            <person name="Clum A."/>
            <person name="Nolan M."/>
            <person name="Lipzen A."/>
            <person name="Salamov A."/>
            <person name="Henrissat B."/>
            <person name="Wiebenga A."/>
            <person name="De Vries R.P."/>
            <person name="Grigoriev I.V."/>
            <person name="Mortensen U.H."/>
            <person name="Andersen M.R."/>
            <person name="Baker S.E."/>
        </authorList>
    </citation>
    <scope>NUCLEOTIDE SEQUENCE [LARGE SCALE GENOMIC DNA]</scope>
    <source>
        <strain evidence="6 7">IBT 23096</strain>
    </source>
</reference>
<dbReference type="InterPro" id="IPR011032">
    <property type="entry name" value="GroES-like_sf"/>
</dbReference>
<feature type="domain" description="Enoyl reductase (ER)" evidence="5">
    <location>
        <begin position="12"/>
        <end position="357"/>
    </location>
</feature>
<name>A0A2I2FWD4_9EURO</name>
<dbReference type="CDD" id="cd08249">
    <property type="entry name" value="enoyl_reductase_like"/>
    <property type="match status" value="1"/>
</dbReference>
<dbReference type="InterPro" id="IPR036291">
    <property type="entry name" value="NAD(P)-bd_dom_sf"/>
</dbReference>
<proteinExistence type="inferred from homology"/>
<dbReference type="EMBL" id="MSFO01000008">
    <property type="protein sequence ID" value="PLB44876.1"/>
    <property type="molecule type" value="Genomic_DNA"/>
</dbReference>
<dbReference type="OrthoDB" id="48317at2759"/>
<dbReference type="InterPro" id="IPR020843">
    <property type="entry name" value="ER"/>
</dbReference>
<dbReference type="GeneID" id="36554772"/>
<evidence type="ECO:0000256" key="4">
    <source>
        <dbReference type="ARBA" id="ARBA00023002"/>
    </source>
</evidence>
<sequence length="360" mass="38119">MSSRSRTAIQIASPGHAELRSDVPYPRLRDDYIIAETRAVALNPTDNKHIDGLGAPGTIVGCDWAGVVVEVGKSVTRFKPGDEVYGAVHGGNTVEPEDGAFADIVVGKEQGTWHKPANLSFAEAASLGVGIMTVGQALYKMMGLSFPSLDSTGTGATTPGPSILIYGASSATGTIAVQIAKISNLTVHATCSPSNNALIASRGADYIYDYNSPDSIDAILAQSATNPITYIFDCIGSESSSTYCSKILPVTGGHYHSIRAPVPPAFKELRPEESAKATTALGYTLLGERFEFPGGLVFEADKEEEEFGKSWGRIVGELVERGVVRTHEVDARVGGLEGVLQGLEELRKGEVRGKKLVYSL</sequence>
<dbReference type="Gene3D" id="3.40.50.720">
    <property type="entry name" value="NAD(P)-binding Rossmann-like Domain"/>
    <property type="match status" value="1"/>
</dbReference>
<dbReference type="Pfam" id="PF08240">
    <property type="entry name" value="ADH_N"/>
    <property type="match status" value="1"/>
</dbReference>
<dbReference type="GO" id="GO:0016651">
    <property type="term" value="F:oxidoreductase activity, acting on NAD(P)H"/>
    <property type="evidence" value="ECO:0007669"/>
    <property type="project" value="InterPro"/>
</dbReference>
<evidence type="ECO:0000313" key="6">
    <source>
        <dbReference type="EMBL" id="PLB44876.1"/>
    </source>
</evidence>
<comment type="caution">
    <text evidence="6">The sequence shown here is derived from an EMBL/GenBank/DDBJ whole genome shotgun (WGS) entry which is preliminary data.</text>
</comment>
<dbReference type="SUPFAM" id="SSF50129">
    <property type="entry name" value="GroES-like"/>
    <property type="match status" value="1"/>
</dbReference>
<dbReference type="VEuPathDB" id="FungiDB:P170DRAFT_415676"/>
<dbReference type="RefSeq" id="XP_024700178.1">
    <property type="nucleotide sequence ID" value="XM_024847073.1"/>
</dbReference>
<keyword evidence="2" id="KW-0547">Nucleotide-binding</keyword>